<evidence type="ECO:0000313" key="1">
    <source>
        <dbReference type="EMBL" id="GFO04655.1"/>
    </source>
</evidence>
<gene>
    <name evidence="1" type="ORF">PoB_003116000</name>
</gene>
<name>A0AAV4AB90_9GAST</name>
<protein>
    <submittedName>
        <fullName evidence="1">Uncharacterized protein</fullName>
    </submittedName>
</protein>
<comment type="caution">
    <text evidence="1">The sequence shown here is derived from an EMBL/GenBank/DDBJ whole genome shotgun (WGS) entry which is preliminary data.</text>
</comment>
<reference evidence="1 2" key="1">
    <citation type="journal article" date="2021" name="Elife">
        <title>Chloroplast acquisition without the gene transfer in kleptoplastic sea slugs, Plakobranchus ocellatus.</title>
        <authorList>
            <person name="Maeda T."/>
            <person name="Takahashi S."/>
            <person name="Yoshida T."/>
            <person name="Shimamura S."/>
            <person name="Takaki Y."/>
            <person name="Nagai Y."/>
            <person name="Toyoda A."/>
            <person name="Suzuki Y."/>
            <person name="Arimoto A."/>
            <person name="Ishii H."/>
            <person name="Satoh N."/>
            <person name="Nishiyama T."/>
            <person name="Hasebe M."/>
            <person name="Maruyama T."/>
            <person name="Minagawa J."/>
            <person name="Obokata J."/>
            <person name="Shigenobu S."/>
        </authorList>
    </citation>
    <scope>NUCLEOTIDE SEQUENCE [LARGE SCALE GENOMIC DNA]</scope>
</reference>
<evidence type="ECO:0000313" key="2">
    <source>
        <dbReference type="Proteomes" id="UP000735302"/>
    </source>
</evidence>
<keyword evidence="2" id="KW-1185">Reference proteome</keyword>
<dbReference type="AlphaFoldDB" id="A0AAV4AB90"/>
<accession>A0AAV4AB90</accession>
<proteinExistence type="predicted"/>
<sequence length="121" mass="13076">MHTWLVSTLKPRIGDIDAASQSTAVLRCRIFTTCARITGLSGCYCSLPSFARESAILFPAVLTRESCHWTTTQTFSTRTSSSTSCKATPTLADLVLLNFCDSAWQSVSTTTPVSEVSSLCL</sequence>
<dbReference type="EMBL" id="BLXT01003740">
    <property type="protein sequence ID" value="GFO04655.1"/>
    <property type="molecule type" value="Genomic_DNA"/>
</dbReference>
<organism evidence="1 2">
    <name type="scientific">Plakobranchus ocellatus</name>
    <dbReference type="NCBI Taxonomy" id="259542"/>
    <lineage>
        <taxon>Eukaryota</taxon>
        <taxon>Metazoa</taxon>
        <taxon>Spiralia</taxon>
        <taxon>Lophotrochozoa</taxon>
        <taxon>Mollusca</taxon>
        <taxon>Gastropoda</taxon>
        <taxon>Heterobranchia</taxon>
        <taxon>Euthyneura</taxon>
        <taxon>Panpulmonata</taxon>
        <taxon>Sacoglossa</taxon>
        <taxon>Placobranchoidea</taxon>
        <taxon>Plakobranchidae</taxon>
        <taxon>Plakobranchus</taxon>
    </lineage>
</organism>
<dbReference type="Proteomes" id="UP000735302">
    <property type="component" value="Unassembled WGS sequence"/>
</dbReference>